<organism evidence="1 2">
    <name type="scientific">Colletotrichum phormii</name>
    <dbReference type="NCBI Taxonomy" id="359342"/>
    <lineage>
        <taxon>Eukaryota</taxon>
        <taxon>Fungi</taxon>
        <taxon>Dikarya</taxon>
        <taxon>Ascomycota</taxon>
        <taxon>Pezizomycotina</taxon>
        <taxon>Sordariomycetes</taxon>
        <taxon>Hypocreomycetidae</taxon>
        <taxon>Glomerellales</taxon>
        <taxon>Glomerellaceae</taxon>
        <taxon>Colletotrichum</taxon>
        <taxon>Colletotrichum acutatum species complex</taxon>
    </lineage>
</organism>
<proteinExistence type="predicted"/>
<feature type="non-terminal residue" evidence="1">
    <location>
        <position position="1"/>
    </location>
</feature>
<dbReference type="GeneID" id="85475099"/>
<keyword evidence="2" id="KW-1185">Reference proteome</keyword>
<sequence>TRLWSDLQVDLLRRQRFQRNLSQLDKIWILAQSGYCIRWLWHVHGKGPYAL</sequence>
<gene>
    <name evidence="1" type="ORF">BDP81DRAFT_425632</name>
</gene>
<evidence type="ECO:0000313" key="1">
    <source>
        <dbReference type="EMBL" id="KAK1637651.1"/>
    </source>
</evidence>
<comment type="caution">
    <text evidence="1">The sequence shown here is derived from an EMBL/GenBank/DDBJ whole genome shotgun (WGS) entry which is preliminary data.</text>
</comment>
<evidence type="ECO:0000313" key="2">
    <source>
        <dbReference type="Proteomes" id="UP001243989"/>
    </source>
</evidence>
<protein>
    <submittedName>
        <fullName evidence="1">Uncharacterized protein</fullName>
    </submittedName>
</protein>
<dbReference type="AlphaFoldDB" id="A0AAI9ZT28"/>
<feature type="non-terminal residue" evidence="1">
    <location>
        <position position="51"/>
    </location>
</feature>
<dbReference type="Proteomes" id="UP001243989">
    <property type="component" value="Unassembled WGS sequence"/>
</dbReference>
<reference evidence="1" key="1">
    <citation type="submission" date="2021-06" db="EMBL/GenBank/DDBJ databases">
        <title>Comparative genomics, transcriptomics and evolutionary studies reveal genomic signatures of adaptation to plant cell wall in hemibiotrophic fungi.</title>
        <authorList>
            <consortium name="DOE Joint Genome Institute"/>
            <person name="Baroncelli R."/>
            <person name="Diaz J.F."/>
            <person name="Benocci T."/>
            <person name="Peng M."/>
            <person name="Battaglia E."/>
            <person name="Haridas S."/>
            <person name="Andreopoulos W."/>
            <person name="Labutti K."/>
            <person name="Pangilinan J."/>
            <person name="Floch G.L."/>
            <person name="Makela M.R."/>
            <person name="Henrissat B."/>
            <person name="Grigoriev I.V."/>
            <person name="Crouch J.A."/>
            <person name="De Vries R.P."/>
            <person name="Sukno S.A."/>
            <person name="Thon M.R."/>
        </authorList>
    </citation>
    <scope>NUCLEOTIDE SEQUENCE</scope>
    <source>
        <strain evidence="1">CBS 102054</strain>
    </source>
</reference>
<dbReference type="RefSeq" id="XP_060446258.1">
    <property type="nucleotide sequence ID" value="XM_060590237.1"/>
</dbReference>
<accession>A0AAI9ZT28</accession>
<name>A0AAI9ZT28_9PEZI</name>
<dbReference type="EMBL" id="JAHMHQ010000008">
    <property type="protein sequence ID" value="KAK1637651.1"/>
    <property type="molecule type" value="Genomic_DNA"/>
</dbReference>